<comment type="caution">
    <text evidence="3">The sequence shown here is derived from an EMBL/GenBank/DDBJ whole genome shotgun (WGS) entry which is preliminary data.</text>
</comment>
<evidence type="ECO:0000259" key="2">
    <source>
        <dbReference type="Pfam" id="PF00501"/>
    </source>
</evidence>
<dbReference type="PROSITE" id="PS00455">
    <property type="entry name" value="AMP_BINDING"/>
    <property type="match status" value="1"/>
</dbReference>
<keyword evidence="4" id="KW-1185">Reference proteome</keyword>
<sequence>METFKELLVRSVEQFGSGTAFTLKEGKDRYTDISFIRFYEEVKSLATAFISRGFSGERIAVTGKNSYHWFMVNAAAQISGCVTVPLDKELKYGEFEQSLERCKAKVIFFDKKQEKETKEAILSGKTSIEFAFPMYEAEDLETVTTLLEEGKELIGEGDVSVDHVQINPDAVSMLIFTSGTTSQSKIVMLSQRNICSNVTNMIRIIPFKTTDTNIALLPYHHMFGSTGQWVMLANGVRTVYCDGLKYIQKNLKEYGVSVFVGVPLIIEQMYKKIMKTAEKEGLDGRIRRFSKVTRLLNKAKIDIRRQVFHGVLDALGGKLRMVVLGASAADPQVIQGFNDFGVLCVQGYGLTETAPVLTAERPDKRKAGSVGVPLDNVEIRIDNPDENGIGEVIAKGDNIMHGYYDNEEATAAVLRDGWFHTGDLGYIDKSGYLFLSGRKKNVIVLKNGKNVFPEELETEISTLPYQMENIVVGLPKNGDDRDLVVALKIVYDPEQFAGMSKEEIEKRIHEDVEKINDRMPLYKRIKRIFVTDEPMIKTSTSKVRRFLEIEKMLEEENKDGGTHGKQI</sequence>
<evidence type="ECO:0000313" key="4">
    <source>
        <dbReference type="Proteomes" id="UP000469424"/>
    </source>
</evidence>
<dbReference type="PANTHER" id="PTHR43272:SF52">
    <property type="entry name" value="AMP-DEPENDENT SYNTHETASE_LIGASE DOMAIN-CONTAINING PROTEIN"/>
    <property type="match status" value="1"/>
</dbReference>
<organism evidence="3 4">
    <name type="scientific">Mogibacterium kristiansenii</name>
    <dbReference type="NCBI Taxonomy" id="2606708"/>
    <lineage>
        <taxon>Bacteria</taxon>
        <taxon>Bacillati</taxon>
        <taxon>Bacillota</taxon>
        <taxon>Clostridia</taxon>
        <taxon>Peptostreptococcales</taxon>
        <taxon>Anaerovoracaceae</taxon>
        <taxon>Mogibacterium</taxon>
    </lineage>
</organism>
<dbReference type="GO" id="GO:0004467">
    <property type="term" value="F:long-chain fatty acid-CoA ligase activity"/>
    <property type="evidence" value="ECO:0007669"/>
    <property type="project" value="UniProtKB-EC"/>
</dbReference>
<evidence type="ECO:0000313" key="3">
    <source>
        <dbReference type="EMBL" id="MST70906.1"/>
    </source>
</evidence>
<gene>
    <name evidence="3" type="ORF">FYJ65_06080</name>
</gene>
<accession>A0A6N7XLS9</accession>
<feature type="domain" description="AMP-dependent synthetase/ligase" evidence="2">
    <location>
        <begin position="10"/>
        <end position="404"/>
    </location>
</feature>
<comment type="catalytic activity">
    <reaction evidence="1">
        <text>a long-chain fatty acid + ATP + CoA = a long-chain fatty acyl-CoA + AMP + diphosphate</text>
        <dbReference type="Rhea" id="RHEA:15421"/>
        <dbReference type="ChEBI" id="CHEBI:30616"/>
        <dbReference type="ChEBI" id="CHEBI:33019"/>
        <dbReference type="ChEBI" id="CHEBI:57287"/>
        <dbReference type="ChEBI" id="CHEBI:57560"/>
        <dbReference type="ChEBI" id="CHEBI:83139"/>
        <dbReference type="ChEBI" id="CHEBI:456215"/>
        <dbReference type="EC" id="6.2.1.3"/>
    </reaction>
    <physiologicalReaction direction="left-to-right" evidence="1">
        <dbReference type="Rhea" id="RHEA:15422"/>
    </physiologicalReaction>
</comment>
<dbReference type="PANTHER" id="PTHR43272">
    <property type="entry name" value="LONG-CHAIN-FATTY-ACID--COA LIGASE"/>
    <property type="match status" value="1"/>
</dbReference>
<proteinExistence type="predicted"/>
<dbReference type="SUPFAM" id="SSF56801">
    <property type="entry name" value="Acetyl-CoA synthetase-like"/>
    <property type="match status" value="1"/>
</dbReference>
<dbReference type="Proteomes" id="UP000469424">
    <property type="component" value="Unassembled WGS sequence"/>
</dbReference>
<keyword evidence="3" id="KW-0436">Ligase</keyword>
<name>A0A6N7XLS9_9FIRM</name>
<evidence type="ECO:0000256" key="1">
    <source>
        <dbReference type="ARBA" id="ARBA00024484"/>
    </source>
</evidence>
<dbReference type="AlphaFoldDB" id="A0A6N7XLS9"/>
<reference evidence="3 4" key="1">
    <citation type="submission" date="2019-08" db="EMBL/GenBank/DDBJ databases">
        <title>In-depth cultivation of the pig gut microbiome towards novel bacterial diversity and tailored functional studies.</title>
        <authorList>
            <person name="Wylensek D."/>
            <person name="Hitch T.C.A."/>
            <person name="Clavel T."/>
        </authorList>
    </citation>
    <scope>NUCLEOTIDE SEQUENCE [LARGE SCALE GENOMIC DNA]</scope>
    <source>
        <strain evidence="3 4">WCA-MUC-591-APC-4B</strain>
    </source>
</reference>
<dbReference type="Gene3D" id="3.30.300.30">
    <property type="match status" value="1"/>
</dbReference>
<dbReference type="GO" id="GO:0016020">
    <property type="term" value="C:membrane"/>
    <property type="evidence" value="ECO:0007669"/>
    <property type="project" value="TreeGrafter"/>
</dbReference>
<protein>
    <submittedName>
        <fullName evidence="3">Long-chain fatty acid--CoA ligase</fullName>
    </submittedName>
</protein>
<dbReference type="Gene3D" id="3.40.50.12780">
    <property type="entry name" value="N-terminal domain of ligase-like"/>
    <property type="match status" value="1"/>
</dbReference>
<dbReference type="Pfam" id="PF23562">
    <property type="entry name" value="AMP-binding_C_3"/>
    <property type="match status" value="1"/>
</dbReference>
<dbReference type="EMBL" id="VUNA01000010">
    <property type="protein sequence ID" value="MST70906.1"/>
    <property type="molecule type" value="Genomic_DNA"/>
</dbReference>
<dbReference type="InterPro" id="IPR000873">
    <property type="entry name" value="AMP-dep_synth/lig_dom"/>
</dbReference>
<dbReference type="Pfam" id="PF00501">
    <property type="entry name" value="AMP-binding"/>
    <property type="match status" value="1"/>
</dbReference>
<dbReference type="InterPro" id="IPR042099">
    <property type="entry name" value="ANL_N_sf"/>
</dbReference>
<dbReference type="RefSeq" id="WP_154554467.1">
    <property type="nucleotide sequence ID" value="NZ_JAQXUZ010000024.1"/>
</dbReference>
<dbReference type="InterPro" id="IPR020845">
    <property type="entry name" value="AMP-binding_CS"/>
</dbReference>
<dbReference type="InterPro" id="IPR045851">
    <property type="entry name" value="AMP-bd_C_sf"/>
</dbReference>